<sequence length="145" mass="16893">MFNVEEEKFKNMELPPELVKALLSDLHITMIEGCISVLRYHDIHDWDDQCDIWMMKEYGVTESWTKIVTIKFPKGVSRLIGRSTSAKVLLLQQNAAGRKVDEDFISMDSFDQIKEMMDVGIQGYKISAWDYRQSLVLLDKEKQVE</sequence>
<evidence type="ECO:0000313" key="2">
    <source>
        <dbReference type="Proteomes" id="UP000188354"/>
    </source>
</evidence>
<protein>
    <recommendedName>
        <fullName evidence="3">F-box associated domain-containing protein</fullName>
    </recommendedName>
</protein>
<evidence type="ECO:0000313" key="1">
    <source>
        <dbReference type="EMBL" id="OIW06148.1"/>
    </source>
</evidence>
<keyword evidence="2" id="KW-1185">Reference proteome</keyword>
<organism evidence="1 2">
    <name type="scientific">Lupinus angustifolius</name>
    <name type="common">Narrow-leaved blue lupine</name>
    <dbReference type="NCBI Taxonomy" id="3871"/>
    <lineage>
        <taxon>Eukaryota</taxon>
        <taxon>Viridiplantae</taxon>
        <taxon>Streptophyta</taxon>
        <taxon>Embryophyta</taxon>
        <taxon>Tracheophyta</taxon>
        <taxon>Spermatophyta</taxon>
        <taxon>Magnoliopsida</taxon>
        <taxon>eudicotyledons</taxon>
        <taxon>Gunneridae</taxon>
        <taxon>Pentapetalae</taxon>
        <taxon>rosids</taxon>
        <taxon>fabids</taxon>
        <taxon>Fabales</taxon>
        <taxon>Fabaceae</taxon>
        <taxon>Papilionoideae</taxon>
        <taxon>50 kb inversion clade</taxon>
        <taxon>genistoids sensu lato</taxon>
        <taxon>core genistoids</taxon>
        <taxon>Genisteae</taxon>
        <taxon>Lupinus</taxon>
    </lineage>
</organism>
<dbReference type="Gramene" id="OIW06148">
    <property type="protein sequence ID" value="OIW06148"/>
    <property type="gene ID" value="TanjilG_01775"/>
</dbReference>
<reference evidence="1 2" key="1">
    <citation type="journal article" date="2017" name="Plant Biotechnol. J.">
        <title>A comprehensive draft genome sequence for lupin (Lupinus angustifolius), an emerging health food: insights into plant-microbe interactions and legume evolution.</title>
        <authorList>
            <person name="Hane J.K."/>
            <person name="Ming Y."/>
            <person name="Kamphuis L.G."/>
            <person name="Nelson M.N."/>
            <person name="Garg G."/>
            <person name="Atkins C.A."/>
            <person name="Bayer P.E."/>
            <person name="Bravo A."/>
            <person name="Bringans S."/>
            <person name="Cannon S."/>
            <person name="Edwards D."/>
            <person name="Foley R."/>
            <person name="Gao L.L."/>
            <person name="Harrison M.J."/>
            <person name="Huang W."/>
            <person name="Hurgobin B."/>
            <person name="Li S."/>
            <person name="Liu C.W."/>
            <person name="McGrath A."/>
            <person name="Morahan G."/>
            <person name="Murray J."/>
            <person name="Weller J."/>
            <person name="Jian J."/>
            <person name="Singh K.B."/>
        </authorList>
    </citation>
    <scope>NUCLEOTIDE SEQUENCE [LARGE SCALE GENOMIC DNA]</scope>
    <source>
        <strain evidence="2">cv. Tanjil</strain>
        <tissue evidence="1">Whole plant</tissue>
    </source>
</reference>
<dbReference type="EMBL" id="CM007368">
    <property type="protein sequence ID" value="OIW06148.1"/>
    <property type="molecule type" value="Genomic_DNA"/>
</dbReference>
<name>A0A1J7H0M9_LUPAN</name>
<evidence type="ECO:0008006" key="3">
    <source>
        <dbReference type="Google" id="ProtNLM"/>
    </source>
</evidence>
<dbReference type="AlphaFoldDB" id="A0A1J7H0M9"/>
<proteinExistence type="predicted"/>
<gene>
    <name evidence="1" type="ORF">TanjilG_01775</name>
</gene>
<accession>A0A1J7H0M9</accession>
<dbReference type="OMA" id="ERFHEIM"/>
<dbReference type="Proteomes" id="UP000188354">
    <property type="component" value="Chromosome LG08"/>
</dbReference>